<reference evidence="1 2" key="1">
    <citation type="submission" date="2021-12" db="EMBL/GenBank/DDBJ databases">
        <title>Discovery of the Pendulisporaceae a myxobacterial family with distinct sporulation behavior and unique specialized metabolism.</title>
        <authorList>
            <person name="Garcia R."/>
            <person name="Popoff A."/>
            <person name="Bader C.D."/>
            <person name="Loehr J."/>
            <person name="Walesch S."/>
            <person name="Walt C."/>
            <person name="Boldt J."/>
            <person name="Bunk B."/>
            <person name="Haeckl F.J.F.P.J."/>
            <person name="Gunesch A.P."/>
            <person name="Birkelbach J."/>
            <person name="Nuebel U."/>
            <person name="Pietschmann T."/>
            <person name="Bach T."/>
            <person name="Mueller R."/>
        </authorList>
    </citation>
    <scope>NUCLEOTIDE SEQUENCE [LARGE SCALE GENOMIC DNA]</scope>
    <source>
        <strain evidence="1 2">MSr12523</strain>
    </source>
</reference>
<organism evidence="1 2">
    <name type="scientific">Pendulispora brunnea</name>
    <dbReference type="NCBI Taxonomy" id="2905690"/>
    <lineage>
        <taxon>Bacteria</taxon>
        <taxon>Pseudomonadati</taxon>
        <taxon>Myxococcota</taxon>
        <taxon>Myxococcia</taxon>
        <taxon>Myxococcales</taxon>
        <taxon>Sorangiineae</taxon>
        <taxon>Pendulisporaceae</taxon>
        <taxon>Pendulispora</taxon>
    </lineage>
</organism>
<evidence type="ECO:0000313" key="1">
    <source>
        <dbReference type="EMBL" id="WXA92792.1"/>
    </source>
</evidence>
<evidence type="ECO:0008006" key="3">
    <source>
        <dbReference type="Google" id="ProtNLM"/>
    </source>
</evidence>
<sequence length="187" mass="20823">MGLHLKPQDVVLALKAVATGRRNWTQTELAQAVFVSPSECNEGLKRLAACHLFDRGENRIIRANLLEFLVHGLRYVFPARLGDYRSGVPTGFALRDLADAAGVMVADDEDRVVWPLADGEIGAAFGRAIEPLYKTVPRAAEHDPEFHEYLALIDMVRIGRSHESPAACKELEMRLINEEKQRASLFS</sequence>
<protein>
    <recommendedName>
        <fullName evidence="3">HTH marR-type domain-containing protein</fullName>
    </recommendedName>
</protein>
<accession>A0ABZ2K239</accession>
<dbReference type="EMBL" id="CP089982">
    <property type="protein sequence ID" value="WXA92792.1"/>
    <property type="molecule type" value="Genomic_DNA"/>
</dbReference>
<dbReference type="RefSeq" id="WP_394843392.1">
    <property type="nucleotide sequence ID" value="NZ_CP089982.1"/>
</dbReference>
<keyword evidence="2" id="KW-1185">Reference proteome</keyword>
<name>A0ABZ2K239_9BACT</name>
<gene>
    <name evidence="1" type="ORF">LZC95_40890</name>
</gene>
<evidence type="ECO:0000313" key="2">
    <source>
        <dbReference type="Proteomes" id="UP001379533"/>
    </source>
</evidence>
<dbReference type="Proteomes" id="UP001379533">
    <property type="component" value="Chromosome"/>
</dbReference>
<proteinExistence type="predicted"/>